<evidence type="ECO:0000256" key="10">
    <source>
        <dbReference type="ARBA" id="ARBA00038429"/>
    </source>
</evidence>
<feature type="domain" description="Beta-mannosidase-like galactose-binding" evidence="16">
    <location>
        <begin position="72"/>
        <end position="245"/>
    </location>
</feature>
<comment type="catalytic activity">
    <reaction evidence="1">
        <text>Hydrolysis of terminal, non-reducing beta-D-mannose residues in beta-D-mannosides.</text>
        <dbReference type="EC" id="3.2.1.25"/>
    </reaction>
</comment>
<dbReference type="GO" id="GO:0005975">
    <property type="term" value="P:carbohydrate metabolic process"/>
    <property type="evidence" value="ECO:0007669"/>
    <property type="project" value="InterPro"/>
</dbReference>
<gene>
    <name evidence="17" type="ORF">GGR48_001666</name>
</gene>
<dbReference type="InterPro" id="IPR006102">
    <property type="entry name" value="Ig-like_GH2"/>
</dbReference>
<evidence type="ECO:0000313" key="18">
    <source>
        <dbReference type="Proteomes" id="UP000538670"/>
    </source>
</evidence>
<comment type="subunit">
    <text evidence="4">Homodimer.</text>
</comment>
<dbReference type="PANTHER" id="PTHR43730">
    <property type="entry name" value="BETA-MANNOSIDASE"/>
    <property type="match status" value="1"/>
</dbReference>
<dbReference type="InterPro" id="IPR036156">
    <property type="entry name" value="Beta-gal/glucu_dom_sf"/>
</dbReference>
<evidence type="ECO:0000256" key="9">
    <source>
        <dbReference type="ARBA" id="ARBA00023295"/>
    </source>
</evidence>
<dbReference type="InterPro" id="IPR017853">
    <property type="entry name" value="GH"/>
</dbReference>
<evidence type="ECO:0000256" key="6">
    <source>
        <dbReference type="ARBA" id="ARBA00022525"/>
    </source>
</evidence>
<dbReference type="InterPro" id="IPR041447">
    <property type="entry name" value="Mannosidase_ig"/>
</dbReference>
<dbReference type="Pfam" id="PF00703">
    <property type="entry name" value="Glyco_hydro_2"/>
    <property type="match status" value="1"/>
</dbReference>
<keyword evidence="8" id="KW-0325">Glycoprotein</keyword>
<accession>A0A7W6F2S9</accession>
<feature type="domain" description="Beta-mannosidase Ig-fold" evidence="14">
    <location>
        <begin position="813"/>
        <end position="881"/>
    </location>
</feature>
<evidence type="ECO:0000256" key="2">
    <source>
        <dbReference type="ARBA" id="ARBA00004613"/>
    </source>
</evidence>
<dbReference type="InterPro" id="IPR054593">
    <property type="entry name" value="Beta-mannosidase-like_N2"/>
</dbReference>
<comment type="caution">
    <text evidence="17">The sequence shown here is derived from an EMBL/GenBank/DDBJ whole genome shotgun (WGS) entry which is preliminary data.</text>
</comment>
<dbReference type="GO" id="GO:0004567">
    <property type="term" value="F:beta-mannosidase activity"/>
    <property type="evidence" value="ECO:0007669"/>
    <property type="project" value="UniProtKB-EC"/>
</dbReference>
<dbReference type="SUPFAM" id="SSF51445">
    <property type="entry name" value="(Trans)glycosidases"/>
    <property type="match status" value="1"/>
</dbReference>
<dbReference type="EC" id="3.2.1.25" evidence="5"/>
<evidence type="ECO:0000256" key="11">
    <source>
        <dbReference type="ARBA" id="ARBA00041069"/>
    </source>
</evidence>
<dbReference type="GO" id="GO:0006516">
    <property type="term" value="P:glycoprotein catabolic process"/>
    <property type="evidence" value="ECO:0007669"/>
    <property type="project" value="TreeGrafter"/>
</dbReference>
<dbReference type="InterPro" id="IPR041625">
    <property type="entry name" value="Beta-mannosidase_Ig"/>
</dbReference>
<dbReference type="AlphaFoldDB" id="A0A7W6F2S9"/>
<evidence type="ECO:0000256" key="5">
    <source>
        <dbReference type="ARBA" id="ARBA00012754"/>
    </source>
</evidence>
<dbReference type="PANTHER" id="PTHR43730:SF1">
    <property type="entry name" value="BETA-MANNOSIDASE"/>
    <property type="match status" value="1"/>
</dbReference>
<dbReference type="Pfam" id="PF17753">
    <property type="entry name" value="Ig_mannosidase"/>
    <property type="match status" value="1"/>
</dbReference>
<dbReference type="Pfam" id="PF22666">
    <property type="entry name" value="Glyco_hydro_2_N2"/>
    <property type="match status" value="1"/>
</dbReference>
<dbReference type="Gene3D" id="3.20.20.80">
    <property type="entry name" value="Glycosidases"/>
    <property type="match status" value="1"/>
</dbReference>
<evidence type="ECO:0000256" key="12">
    <source>
        <dbReference type="ARBA" id="ARBA00041614"/>
    </source>
</evidence>
<dbReference type="InterPro" id="IPR050887">
    <property type="entry name" value="Beta-mannosidase_GH2"/>
</dbReference>
<evidence type="ECO:0000259" key="15">
    <source>
        <dbReference type="Pfam" id="PF17786"/>
    </source>
</evidence>
<evidence type="ECO:0000256" key="3">
    <source>
        <dbReference type="ARBA" id="ARBA00004740"/>
    </source>
</evidence>
<dbReference type="SUPFAM" id="SSF49785">
    <property type="entry name" value="Galactose-binding domain-like"/>
    <property type="match status" value="1"/>
</dbReference>
<comment type="subcellular location">
    <subcellularLocation>
        <location evidence="2">Secreted</location>
    </subcellularLocation>
</comment>
<evidence type="ECO:0000256" key="8">
    <source>
        <dbReference type="ARBA" id="ARBA00023180"/>
    </source>
</evidence>
<organism evidence="17 18">
    <name type="scientific">Sphingomonas pseudosanguinis</name>
    <dbReference type="NCBI Taxonomy" id="413712"/>
    <lineage>
        <taxon>Bacteria</taxon>
        <taxon>Pseudomonadati</taxon>
        <taxon>Pseudomonadota</taxon>
        <taxon>Alphaproteobacteria</taxon>
        <taxon>Sphingomonadales</taxon>
        <taxon>Sphingomonadaceae</taxon>
        <taxon>Sphingomonas</taxon>
    </lineage>
</organism>
<dbReference type="SUPFAM" id="SSF49303">
    <property type="entry name" value="beta-Galactosidase/glucuronidase domain"/>
    <property type="match status" value="2"/>
</dbReference>
<keyword evidence="9 17" id="KW-0326">Glycosidase</keyword>
<evidence type="ECO:0000259" key="14">
    <source>
        <dbReference type="Pfam" id="PF17753"/>
    </source>
</evidence>
<proteinExistence type="inferred from homology"/>
<dbReference type="Gene3D" id="2.60.40.10">
    <property type="entry name" value="Immunoglobulins"/>
    <property type="match status" value="2"/>
</dbReference>
<dbReference type="EMBL" id="JACIDH010000005">
    <property type="protein sequence ID" value="MBB3879241.1"/>
    <property type="molecule type" value="Genomic_DNA"/>
</dbReference>
<comment type="pathway">
    <text evidence="3">Glycan metabolism; N-glycan degradation.</text>
</comment>
<evidence type="ECO:0000256" key="1">
    <source>
        <dbReference type="ARBA" id="ARBA00000829"/>
    </source>
</evidence>
<reference evidence="17 18" key="1">
    <citation type="submission" date="2020-08" db="EMBL/GenBank/DDBJ databases">
        <title>Genomic Encyclopedia of Type Strains, Phase IV (KMG-IV): sequencing the most valuable type-strain genomes for metagenomic binning, comparative biology and taxonomic classification.</title>
        <authorList>
            <person name="Goeker M."/>
        </authorList>
    </citation>
    <scope>NUCLEOTIDE SEQUENCE [LARGE SCALE GENOMIC DNA]</scope>
    <source>
        <strain evidence="17 18">DSM 19512</strain>
    </source>
</reference>
<sequence length="887" mass="97407">MHRHLSTALGLRRDATVGAPFSGKIVLKHRLGLILAALALPFPALAAPKTVATLDRWQVRIDPKDASAASAHPKAANWLSATVPGSVQQDLIAANIVPDPYKGANEAPIQWAGLTGWQYRTNLDVSPEMLRRDHLDLVFDGLDTFATVTVNGQPLLSADNAHRRWRADAKPLLKAGANEIVVTFASPIKTLQPMVLAEKHPLPGEYDSPYGDEPKGVQTSPYIRKPKYQYGWDWAPRIVNVGIWRPARLEAWDAARIDNLRIEQEALTDAEARILARASVVADRTQTGRMDVTVTGPDGKRIRVRRDVALQPGENDVVVPVAITRPQRWQPIGFGAHPLYTVNAALAGADAVEKRTGLRTVELVRKDGSFGLKINGNVIFAKGTNVIPFDAFPSRVSPATERQLLEKAAAANMNIVRIWGGGYYPEHSFYDAADELGLMVWQDFMFGGAVTPPDAKFRENVRVEAEEQVARLQSHPSLVIWAGNNEVLSGWENWSDRKAFKKAVGPDEQERIGTGMAVLFDRVLREAVTKNSPGIPYWPGSPSTDYEGPTDTDKDGDRHFWDVWSGSKSIENYTLSCPRFMSEYGFQAFPDLSTIATFADPADFRIDSPVMKAHQKFLAGEGNDRITFYLKQNLRDPRDFADLVYLSQAMQARAIGLAARHHRACRPVTLGSLYWQLNDSWPAISWSSIDWTGHDKMLQHEVRRFFAPQTIVAETKPGATRIALVSDATTPKPLGWRVTGYGMDGRKLGSQSGSVTMAAASASDVATIPDATLFAGAAPESSYGAAELFDGDKVIARQIIERKVPRDMLYPAPGITARWAGKQLTLTARNLARQVQVNFGTTAAEPSDDGFDLLPGESITLTIQSDADAATLARELKIYTLGPKDAQ</sequence>
<dbReference type="InterPro" id="IPR008979">
    <property type="entry name" value="Galactose-bd-like_sf"/>
</dbReference>
<dbReference type="InterPro" id="IPR013783">
    <property type="entry name" value="Ig-like_fold"/>
</dbReference>
<evidence type="ECO:0000256" key="7">
    <source>
        <dbReference type="ARBA" id="ARBA00022801"/>
    </source>
</evidence>
<dbReference type="Gene3D" id="2.60.120.260">
    <property type="entry name" value="Galactose-binding domain-like"/>
    <property type="match status" value="1"/>
</dbReference>
<name>A0A7W6F2S9_9SPHN</name>
<evidence type="ECO:0000259" key="16">
    <source>
        <dbReference type="Pfam" id="PF22666"/>
    </source>
</evidence>
<feature type="domain" description="Mannosidase Ig/CBM-like" evidence="15">
    <location>
        <begin position="721"/>
        <end position="799"/>
    </location>
</feature>
<evidence type="ECO:0000259" key="13">
    <source>
        <dbReference type="Pfam" id="PF00703"/>
    </source>
</evidence>
<dbReference type="GO" id="GO:0005576">
    <property type="term" value="C:extracellular region"/>
    <property type="evidence" value="ECO:0007669"/>
    <property type="project" value="UniProtKB-SubCell"/>
</dbReference>
<protein>
    <recommendedName>
        <fullName evidence="11">Beta-mannosidase B</fullName>
        <ecNumber evidence="5">3.2.1.25</ecNumber>
    </recommendedName>
    <alternativeName>
        <fullName evidence="12">Mannanase B</fullName>
    </alternativeName>
</protein>
<comment type="similarity">
    <text evidence="10">Belongs to the glycosyl hydrolase 2 family. Beta-mannosidase B subfamily.</text>
</comment>
<evidence type="ECO:0000313" key="17">
    <source>
        <dbReference type="EMBL" id="MBB3879241.1"/>
    </source>
</evidence>
<evidence type="ECO:0000256" key="4">
    <source>
        <dbReference type="ARBA" id="ARBA00011738"/>
    </source>
</evidence>
<dbReference type="RefSeq" id="WP_183951429.1">
    <property type="nucleotide sequence ID" value="NZ_JACIDH010000005.1"/>
</dbReference>
<keyword evidence="6" id="KW-0964">Secreted</keyword>
<feature type="domain" description="Glycoside hydrolase family 2 immunoglobulin-like beta-sandwich" evidence="13">
    <location>
        <begin position="255"/>
        <end position="359"/>
    </location>
</feature>
<keyword evidence="7 17" id="KW-0378">Hydrolase</keyword>
<dbReference type="FunFam" id="3.20.20.80:FF:000050">
    <property type="entry name" value="Beta-mannosidase B"/>
    <property type="match status" value="1"/>
</dbReference>
<dbReference type="Pfam" id="PF17786">
    <property type="entry name" value="Mannosidase_ig"/>
    <property type="match status" value="1"/>
</dbReference>
<dbReference type="Proteomes" id="UP000538670">
    <property type="component" value="Unassembled WGS sequence"/>
</dbReference>
<keyword evidence="18" id="KW-1185">Reference proteome</keyword>